<protein>
    <submittedName>
        <fullName evidence="1">Uncharacterized protein</fullName>
    </submittedName>
</protein>
<dbReference type="RefSeq" id="WP_168095269.1">
    <property type="nucleotide sequence ID" value="NZ_JAATER010000384.1"/>
</dbReference>
<keyword evidence="2" id="KW-1185">Reference proteome</keyword>
<comment type="caution">
    <text evidence="1">The sequence shown here is derived from an EMBL/GenBank/DDBJ whole genome shotgun (WGS) entry which is preliminary data.</text>
</comment>
<name>A0A9X2LRM4_9ACTN</name>
<gene>
    <name evidence="1" type="ORF">NQU55_31760</name>
</gene>
<organism evidence="1 2">
    <name type="scientific">Streptomyces telluris</name>
    <dbReference type="NCBI Taxonomy" id="2720021"/>
    <lineage>
        <taxon>Bacteria</taxon>
        <taxon>Bacillati</taxon>
        <taxon>Actinomycetota</taxon>
        <taxon>Actinomycetes</taxon>
        <taxon>Kitasatosporales</taxon>
        <taxon>Streptomycetaceae</taxon>
        <taxon>Streptomyces</taxon>
    </lineage>
</organism>
<evidence type="ECO:0000313" key="1">
    <source>
        <dbReference type="EMBL" id="MCQ8774305.1"/>
    </source>
</evidence>
<proteinExistence type="predicted"/>
<reference evidence="1" key="1">
    <citation type="submission" date="2022-06" db="EMBL/GenBank/DDBJ databases">
        <title>WGS of actinobacteria.</title>
        <authorList>
            <person name="Thawai C."/>
        </authorList>
    </citation>
    <scope>NUCLEOTIDE SEQUENCE</scope>
    <source>
        <strain evidence="1">AA8</strain>
    </source>
</reference>
<evidence type="ECO:0000313" key="2">
    <source>
        <dbReference type="Proteomes" id="UP001142374"/>
    </source>
</evidence>
<dbReference type="EMBL" id="JANIID010000041">
    <property type="protein sequence ID" value="MCQ8774305.1"/>
    <property type="molecule type" value="Genomic_DNA"/>
</dbReference>
<dbReference type="Proteomes" id="UP001142374">
    <property type="component" value="Unassembled WGS sequence"/>
</dbReference>
<accession>A0A9X2LRM4</accession>
<sequence length="79" mass="8785">MELLLSAARGTDPALVFDRFRRLEHLARFAAEDAEGTDPWPVFDLADTLLLTGREADGLAELRKAVAECLRHLPQPKEA</sequence>
<dbReference type="AlphaFoldDB" id="A0A9X2LRM4"/>